<proteinExistence type="predicted"/>
<dbReference type="HOGENOM" id="CLU_3218639_0_0_3"/>
<accession>I4HSX6</accession>
<gene>
    <name evidence="1" type="ORF">MICAG_2700026</name>
</gene>
<dbReference type="Pfam" id="PF15738">
    <property type="entry name" value="YafQ_toxin"/>
    <property type="match status" value="1"/>
</dbReference>
<protein>
    <recommendedName>
        <fullName evidence="3">Type II toxin-antitoxin system mRNA interferase toxin, RelE/StbE family</fullName>
    </recommendedName>
</protein>
<dbReference type="EMBL" id="CAIN01000191">
    <property type="protein sequence ID" value="CCI25150.1"/>
    <property type="molecule type" value="Genomic_DNA"/>
</dbReference>
<evidence type="ECO:0000313" key="2">
    <source>
        <dbReference type="Proteomes" id="UP000005291"/>
    </source>
</evidence>
<reference evidence="1 2" key="1">
    <citation type="submission" date="2012-04" db="EMBL/GenBank/DDBJ databases">
        <authorList>
            <person name="Genoscope - CEA"/>
        </authorList>
    </citation>
    <scope>NUCLEOTIDE SEQUENCE [LARGE SCALE GENOMIC DNA]</scope>
    <source>
        <strain evidence="1 2">9808</strain>
    </source>
</reference>
<dbReference type="InterPro" id="IPR035093">
    <property type="entry name" value="RelE/ParE_toxin_dom_sf"/>
</dbReference>
<dbReference type="InterPro" id="IPR004386">
    <property type="entry name" value="Toxin_YafQ-like"/>
</dbReference>
<evidence type="ECO:0000313" key="1">
    <source>
        <dbReference type="EMBL" id="CCI25150.1"/>
    </source>
</evidence>
<comment type="caution">
    <text evidence="1">The sequence shown here is derived from an EMBL/GenBank/DDBJ whole genome shotgun (WGS) entry which is preliminary data.</text>
</comment>
<dbReference type="AlphaFoldDB" id="I4HSX6"/>
<evidence type="ECO:0008006" key="3">
    <source>
        <dbReference type="Google" id="ProtNLM"/>
    </source>
</evidence>
<name>I4HSX6_MICAE</name>
<dbReference type="Proteomes" id="UP000005291">
    <property type="component" value="Unassembled WGS sequence"/>
</dbReference>
<sequence>MDNFFQISSFFIPQHKIDALLLIYQQTQTELHLIRTGSHSDLFN</sequence>
<dbReference type="Gene3D" id="3.30.2310.20">
    <property type="entry name" value="RelE-like"/>
    <property type="match status" value="1"/>
</dbReference>
<organism evidence="1 2">
    <name type="scientific">Microcystis aeruginosa PCC 9808</name>
    <dbReference type="NCBI Taxonomy" id="1160284"/>
    <lineage>
        <taxon>Bacteria</taxon>
        <taxon>Bacillati</taxon>
        <taxon>Cyanobacteriota</taxon>
        <taxon>Cyanophyceae</taxon>
        <taxon>Oscillatoriophycideae</taxon>
        <taxon>Chroococcales</taxon>
        <taxon>Microcystaceae</taxon>
        <taxon>Microcystis</taxon>
    </lineage>
</organism>